<dbReference type="PANTHER" id="PTHR40137">
    <property type="entry name" value="PROTEIN GVPK 1"/>
    <property type="match status" value="1"/>
</dbReference>
<feature type="compositionally biased region" description="Polar residues" evidence="4">
    <location>
        <begin position="101"/>
        <end position="117"/>
    </location>
</feature>
<evidence type="ECO:0000256" key="4">
    <source>
        <dbReference type="SAM" id="MobiDB-lite"/>
    </source>
</evidence>
<proteinExistence type="inferred from homology"/>
<evidence type="ECO:0000256" key="3">
    <source>
        <dbReference type="ARBA" id="ARBA00035659"/>
    </source>
</evidence>
<dbReference type="STRING" id="117157.SAMN04489717_3194"/>
<dbReference type="GO" id="GO:0012506">
    <property type="term" value="C:vesicle membrane"/>
    <property type="evidence" value="ECO:0007669"/>
    <property type="project" value="InterPro"/>
</dbReference>
<feature type="region of interest" description="Disordered" evidence="4">
    <location>
        <begin position="63"/>
        <end position="149"/>
    </location>
</feature>
<dbReference type="Pfam" id="PF00741">
    <property type="entry name" value="Gas_vesicle"/>
    <property type="match status" value="1"/>
</dbReference>
<sequence>MSGSERRLALDDGSLVDVLDRLLDTGACVDGSVLITLADVDLVRLDLRLLLASVHTLERAAERSAAERSQSAQVPAGVSPSKPVDARPAPAPVPRTERPNTEQPNTEQANAEPSRTGSACRPSAGMRPAPPPVRTSAELPGAGPEEGDREAGVAGLVVFVVDLVRQLLERQALRRMDAGELTSTQVERLGRSLMALEQQVGELTEFVAGRRRNKPELSPFPAHVDPFPDHRNPVTEGR</sequence>
<gene>
    <name evidence="5" type="ORF">SAMN04489717_3194</name>
</gene>
<dbReference type="Pfam" id="PF05121">
    <property type="entry name" value="GvpK"/>
    <property type="match status" value="1"/>
</dbReference>
<evidence type="ECO:0000256" key="2">
    <source>
        <dbReference type="ARBA" id="ARBA00035108"/>
    </source>
</evidence>
<name>A0A1H1THK9_9ACTN</name>
<dbReference type="OrthoDB" id="5772958at2"/>
<dbReference type="AlphaFoldDB" id="A0A1H1THK9"/>
<evidence type="ECO:0000313" key="6">
    <source>
        <dbReference type="Proteomes" id="UP000198983"/>
    </source>
</evidence>
<keyword evidence="6" id="KW-1185">Reference proteome</keyword>
<dbReference type="GO" id="GO:0031411">
    <property type="term" value="C:gas vesicle"/>
    <property type="evidence" value="ECO:0007669"/>
    <property type="project" value="UniProtKB-SubCell"/>
</dbReference>
<feature type="region of interest" description="Disordered" evidence="4">
    <location>
        <begin position="212"/>
        <end position="238"/>
    </location>
</feature>
<dbReference type="InterPro" id="IPR000638">
    <property type="entry name" value="Gas-vesicle_GvpA-like"/>
</dbReference>
<dbReference type="InterPro" id="IPR007805">
    <property type="entry name" value="GvpK"/>
</dbReference>
<dbReference type="RefSeq" id="WP_157728561.1">
    <property type="nucleotide sequence ID" value="NZ_LT629732.1"/>
</dbReference>
<organism evidence="5 6">
    <name type="scientific">Actinopolymorpha singaporensis</name>
    <dbReference type="NCBI Taxonomy" id="117157"/>
    <lineage>
        <taxon>Bacteria</taxon>
        <taxon>Bacillati</taxon>
        <taxon>Actinomycetota</taxon>
        <taxon>Actinomycetes</taxon>
        <taxon>Propionibacteriales</taxon>
        <taxon>Actinopolymorphaceae</taxon>
        <taxon>Actinopolymorpha</taxon>
    </lineage>
</organism>
<evidence type="ECO:0000313" key="5">
    <source>
        <dbReference type="EMBL" id="SDS59551.1"/>
    </source>
</evidence>
<dbReference type="GO" id="GO:0031412">
    <property type="term" value="P:gas vesicle organization"/>
    <property type="evidence" value="ECO:0007669"/>
    <property type="project" value="InterPro"/>
</dbReference>
<reference evidence="5 6" key="1">
    <citation type="submission" date="2016-10" db="EMBL/GenBank/DDBJ databases">
        <authorList>
            <person name="de Groot N.N."/>
        </authorList>
    </citation>
    <scope>NUCLEOTIDE SEQUENCE [LARGE SCALE GENOMIC DNA]</scope>
    <source>
        <strain evidence="5 6">DSM 22024</strain>
    </source>
</reference>
<evidence type="ECO:0000256" key="1">
    <source>
        <dbReference type="ARBA" id="ARBA00022987"/>
    </source>
</evidence>
<dbReference type="Proteomes" id="UP000198983">
    <property type="component" value="Chromosome I"/>
</dbReference>
<feature type="compositionally biased region" description="Basic and acidic residues" evidence="4">
    <location>
        <begin position="226"/>
        <end position="238"/>
    </location>
</feature>
<dbReference type="GO" id="GO:0005198">
    <property type="term" value="F:structural molecule activity"/>
    <property type="evidence" value="ECO:0007669"/>
    <property type="project" value="InterPro"/>
</dbReference>
<protein>
    <submittedName>
        <fullName evidence="5">Gas vesicle protein</fullName>
    </submittedName>
</protein>
<accession>A0A1H1THK9</accession>
<comment type="similarity">
    <text evidence="3">Belongs to the gas vesicle GvpK family.</text>
</comment>
<dbReference type="PANTHER" id="PTHR40137:SF2">
    <property type="entry name" value="PROTEIN GVPK 1"/>
    <property type="match status" value="1"/>
</dbReference>
<keyword evidence="1" id="KW-0304">Gas vesicle</keyword>
<comment type="subcellular location">
    <subcellularLocation>
        <location evidence="2">Gas vesicle</location>
    </subcellularLocation>
</comment>
<dbReference type="EMBL" id="LT629732">
    <property type="protein sequence ID" value="SDS59551.1"/>
    <property type="molecule type" value="Genomic_DNA"/>
</dbReference>